<feature type="binding site" evidence="1">
    <location>
        <position position="193"/>
    </location>
    <ligand>
        <name>substrate</name>
    </ligand>
</feature>
<keyword evidence="1" id="KW-1283">Bacterial microcompartment</keyword>
<keyword evidence="1" id="KW-0170">Cobalt</keyword>
<sequence length="460" mass="50564">MKLKTSMKGHVYKFGSLKEVFGKANEERSGDDLAGVSASHLKERIAAKTVLADLLLSDIRNHPLLPAEEDEVSRLIEESIDETVYASISQWSVAELREYILRTETTGDELLRISKGLTSEIIAAVAKIMTNLDLIQAASRIEVRSRCNTEIGHRGTLSSRAQPNHPTDSLEGMKASLYEALSYGIGDAVIGINPVTDHPQTTKALLEAAKEVMETWRIPTQNCVLAHVTTQMEAIKQGARADLIFQSLAGTEKGNRAFGIHKSLLDEADALIHSMGSAAGPNRWYFETGQGSELSSEAHHGIDQVTLEARCYGLARIYKPFLVNTVVGFIGPEYLYNSKQVIRAGIEDHFMGKMHGLPMGVDVCYTNHMNADQNDMDSLAVMLASARVNFLIGVPMADDCMLNYQSLSYHDIATLRELFGRTPAPEFRDWLQDMGLWLNGTLSPLAGDPRLFVQGGGKRG</sequence>
<dbReference type="InterPro" id="IPR044939">
    <property type="entry name" value="EutB_dom_2_sf"/>
</dbReference>
<dbReference type="InterPro" id="IPR010628">
    <property type="entry name" value="EutB"/>
</dbReference>
<gene>
    <name evidence="1 2" type="primary">eutB</name>
    <name evidence="2" type="ORF">PAECIP111891_03452</name>
</gene>
<feature type="binding site" evidence="1">
    <location>
        <position position="194"/>
    </location>
    <ligand>
        <name>adenosylcob(III)alamin</name>
        <dbReference type="ChEBI" id="CHEBI:18408"/>
    </ligand>
</feature>
<dbReference type="EC" id="4.3.1.7" evidence="1"/>
<dbReference type="PANTHER" id="PTHR39329">
    <property type="entry name" value="ETHANOLAMINE AMMONIA-LYASE HEAVY CHAIN"/>
    <property type="match status" value="1"/>
</dbReference>
<comment type="catalytic activity">
    <reaction evidence="1">
        <text>ethanolamine = acetaldehyde + NH4(+)</text>
        <dbReference type="Rhea" id="RHEA:15313"/>
        <dbReference type="ChEBI" id="CHEBI:15343"/>
        <dbReference type="ChEBI" id="CHEBI:28938"/>
        <dbReference type="ChEBI" id="CHEBI:57603"/>
        <dbReference type="EC" id="4.3.1.7"/>
    </reaction>
</comment>
<evidence type="ECO:0000256" key="1">
    <source>
        <dbReference type="HAMAP-Rule" id="MF_00861"/>
    </source>
</evidence>
<feature type="binding site" evidence="1">
    <location>
        <begin position="160"/>
        <end position="162"/>
    </location>
    <ligand>
        <name>substrate</name>
    </ligand>
</feature>
<comment type="similarity">
    <text evidence="1">Belongs to the EutB family.</text>
</comment>
<keyword evidence="1" id="KW-0846">Cobalamin</keyword>
<dbReference type="NCBIfam" id="NF011649">
    <property type="entry name" value="PRK15067.1"/>
    <property type="match status" value="1"/>
</dbReference>
<feature type="binding site" evidence="1">
    <location>
        <position position="362"/>
    </location>
    <ligand>
        <name>substrate</name>
    </ligand>
</feature>
<keyword evidence="1 2" id="KW-0456">Lyase</keyword>
<name>A0ABN8GPY7_9BACL</name>
<feature type="binding site" evidence="1">
    <location>
        <position position="295"/>
    </location>
    <ligand>
        <name>adenosylcob(III)alamin</name>
        <dbReference type="ChEBI" id="CHEBI:18408"/>
    </ligand>
</feature>
<comment type="subcellular location">
    <subcellularLocation>
        <location evidence="1">Bacterial microcompartment</location>
    </subcellularLocation>
</comment>
<dbReference type="PIRSF" id="PIRSF018788">
    <property type="entry name" value="EutB"/>
    <property type="match status" value="1"/>
</dbReference>
<reference evidence="2" key="1">
    <citation type="submission" date="2022-01" db="EMBL/GenBank/DDBJ databases">
        <authorList>
            <person name="Criscuolo A."/>
        </authorList>
    </citation>
    <scope>NUCLEOTIDE SEQUENCE</scope>
    <source>
        <strain evidence="2">CIP111891</strain>
    </source>
</reference>
<feature type="binding site" evidence="1">
    <location>
        <position position="287"/>
    </location>
    <ligand>
        <name>substrate</name>
    </ligand>
</feature>
<dbReference type="Pfam" id="PF06751">
    <property type="entry name" value="EutB"/>
    <property type="match status" value="1"/>
</dbReference>
<proteinExistence type="inferred from homology"/>
<protein>
    <recommendedName>
        <fullName evidence="1">Ethanolamine ammonia-lyase large subunit</fullName>
        <shortName evidence="1">EAL large subunit</shortName>
        <ecNumber evidence="1">4.3.1.7</ecNumber>
    </recommendedName>
</protein>
<comment type="cofactor">
    <cofactor evidence="1">
        <name>adenosylcob(III)alamin</name>
        <dbReference type="ChEBI" id="CHEBI:18408"/>
    </cofactor>
    <text evidence="1">Binds between the large and small subunits.</text>
</comment>
<dbReference type="HAMAP" id="MF_00861">
    <property type="entry name" value="EutB"/>
    <property type="match status" value="1"/>
</dbReference>
<feature type="binding site" evidence="1">
    <location>
        <position position="246"/>
    </location>
    <ligand>
        <name>adenosylcob(III)alamin</name>
        <dbReference type="ChEBI" id="CHEBI:18408"/>
    </ligand>
</feature>
<dbReference type="PANTHER" id="PTHR39329:SF1">
    <property type="entry name" value="ETHANOLAMINE AMMONIA-LYASE LARGE SUBUNIT"/>
    <property type="match status" value="1"/>
</dbReference>
<evidence type="ECO:0000313" key="3">
    <source>
        <dbReference type="Proteomes" id="UP000838821"/>
    </source>
</evidence>
<dbReference type="Proteomes" id="UP000838821">
    <property type="component" value="Unassembled WGS sequence"/>
</dbReference>
<dbReference type="RefSeq" id="WP_236289028.1">
    <property type="nucleotide sequence ID" value="NZ_CAKMMW010000009.1"/>
</dbReference>
<keyword evidence="3" id="KW-1185">Reference proteome</keyword>
<dbReference type="Gene3D" id="1.10.220.70">
    <property type="entry name" value="lyase"/>
    <property type="match status" value="1"/>
</dbReference>
<dbReference type="EMBL" id="CAKMMW010000009">
    <property type="protein sequence ID" value="CAH1209953.1"/>
    <property type="molecule type" value="Genomic_DNA"/>
</dbReference>
<comment type="pathway">
    <text evidence="1">Amine and polyamine degradation; ethanolamine degradation.</text>
</comment>
<dbReference type="Gene3D" id="3.20.20.70">
    <property type="entry name" value="Aldolase class I"/>
    <property type="match status" value="1"/>
</dbReference>
<dbReference type="InterPro" id="IPR013785">
    <property type="entry name" value="Aldolase_TIM"/>
</dbReference>
<comment type="function">
    <text evidence="1">Catalyzes the deamination of various vicinal amino-alcohols to oxo compounds. Allows this organism to utilize ethanolamine as the sole source of nitrogen and carbon in the presence of vitamin B12.</text>
</comment>
<evidence type="ECO:0000313" key="2">
    <source>
        <dbReference type="EMBL" id="CAH1209953.1"/>
    </source>
</evidence>
<accession>A0ABN8GPY7</accession>
<dbReference type="InterPro" id="IPR044941">
    <property type="entry name" value="EutB_N_sf"/>
</dbReference>
<feature type="binding site" evidence="1">
    <location>
        <position position="401"/>
    </location>
    <ligand>
        <name>adenosylcob(III)alamin</name>
        <dbReference type="ChEBI" id="CHEBI:18408"/>
    </ligand>
</feature>
<dbReference type="Gene3D" id="2.30.170.30">
    <property type="entry name" value="ethanolamine ammonia-lyase heavy chain domain like"/>
    <property type="match status" value="1"/>
</dbReference>
<dbReference type="GO" id="GO:0008851">
    <property type="term" value="F:ethanolamine ammonia-lyase activity"/>
    <property type="evidence" value="ECO:0007669"/>
    <property type="project" value="UniProtKB-EC"/>
</dbReference>
<comment type="caution">
    <text evidence="2">The sequence shown here is derived from an EMBL/GenBank/DDBJ whole genome shotgun (WGS) entry which is preliminary data.</text>
</comment>
<organism evidence="2 3">
    <name type="scientific">Paenibacillus allorhizoplanae</name>
    <dbReference type="NCBI Taxonomy" id="2905648"/>
    <lineage>
        <taxon>Bacteria</taxon>
        <taxon>Bacillati</taxon>
        <taxon>Bacillota</taxon>
        <taxon>Bacilli</taxon>
        <taxon>Bacillales</taxon>
        <taxon>Paenibacillaceae</taxon>
        <taxon>Paenibacillus</taxon>
    </lineage>
</organism>
<comment type="subunit">
    <text evidence="1">The basic unit is a heterodimer which dimerizes to form tetramers. The heterotetramers trimerize; 6 large subunits form a core ring with 6 small subunits projecting outwards.</text>
</comment>